<proteinExistence type="inferred from homology"/>
<comment type="similarity">
    <text evidence="1">Belongs to the glycosyl hydrolase 3 family.</text>
</comment>
<dbReference type="Gene3D" id="3.20.20.300">
    <property type="entry name" value="Glycoside hydrolase, family 3, N-terminal domain"/>
    <property type="match status" value="1"/>
</dbReference>
<comment type="caution">
    <text evidence="5">The sequence shown here is derived from an EMBL/GenBank/DDBJ whole genome shotgun (WGS) entry which is preliminary data.</text>
</comment>
<keyword evidence="6" id="KW-1185">Reference proteome</keyword>
<evidence type="ECO:0000256" key="3">
    <source>
        <dbReference type="ARBA" id="ARBA00023295"/>
    </source>
</evidence>
<accession>A0ABW8IBT6</accession>
<dbReference type="InterPro" id="IPR001764">
    <property type="entry name" value="Glyco_hydro_3_N"/>
</dbReference>
<dbReference type="Proteomes" id="UP001619911">
    <property type="component" value="Unassembled WGS sequence"/>
</dbReference>
<name>A0ABW8IBT6_9BACI</name>
<evidence type="ECO:0000313" key="6">
    <source>
        <dbReference type="Proteomes" id="UP001619911"/>
    </source>
</evidence>
<dbReference type="InterPro" id="IPR050226">
    <property type="entry name" value="NagZ_Beta-hexosaminidase"/>
</dbReference>
<dbReference type="RefSeq" id="WP_404318131.1">
    <property type="nucleotide sequence ID" value="NZ_JAUIYO010000013.1"/>
</dbReference>
<dbReference type="InterPro" id="IPR017853">
    <property type="entry name" value="GH"/>
</dbReference>
<sequence length="434" mass="48205">MKKKYRLLLFGAILLFLAVLVVQLNTRNGEGRVEETAAPVKVSPEQDAFVKKVVTHETAELKEIEQESDVKVKAEKITKAMTVEEKVGQVMMVGFHGTEPSTEIKDLIQNKQIGGIIYFDRNMTSASQTARLSNALQQLAASPFNVPLMTAIDQEGGDILRMREKVSPIPSQQQLGQIASAAEVYNVAEVNGKELNSMGIHINFAPVLDLSDTDTRSFGKDPKKTYEYGAKVIEGLNHAGVTGALKHFPGHGRSNVDPHVETSSVEANQLDLESSDLYPFAQMIKEKENSQFFVMVTHVKYPAYDKEKPASLSPVIMKQLLREKLGYEGIVVTDDLEMGAVNKYYSYEDMGREAMQAGADLLLVCHEYEHQLEVYNGLVKAVKTGEIPIERLNEAVERVIFYKLANIEHIEADPEKAEAVVKSAEHVQVIQSIN</sequence>
<protein>
    <submittedName>
        <fullName evidence="5">Beta-N-acetylhexosaminidase</fullName>
        <ecNumber evidence="5">3.2.1.52</ecNumber>
    </submittedName>
</protein>
<evidence type="ECO:0000256" key="1">
    <source>
        <dbReference type="ARBA" id="ARBA00005336"/>
    </source>
</evidence>
<dbReference type="PANTHER" id="PTHR30480">
    <property type="entry name" value="BETA-HEXOSAMINIDASE-RELATED"/>
    <property type="match status" value="1"/>
</dbReference>
<dbReference type="NCBIfam" id="NF003740">
    <property type="entry name" value="PRK05337.1"/>
    <property type="match status" value="1"/>
</dbReference>
<evidence type="ECO:0000256" key="2">
    <source>
        <dbReference type="ARBA" id="ARBA00022801"/>
    </source>
</evidence>
<feature type="domain" description="Glycoside hydrolase family 3 N-terminal" evidence="4">
    <location>
        <begin position="82"/>
        <end position="400"/>
    </location>
</feature>
<dbReference type="Pfam" id="PF00933">
    <property type="entry name" value="Glyco_hydro_3"/>
    <property type="match status" value="1"/>
</dbReference>
<organism evidence="5 6">
    <name type="scientific">Bacillus lumedeiriae</name>
    <dbReference type="NCBI Taxonomy" id="3058829"/>
    <lineage>
        <taxon>Bacteria</taxon>
        <taxon>Bacillati</taxon>
        <taxon>Bacillota</taxon>
        <taxon>Bacilli</taxon>
        <taxon>Bacillales</taxon>
        <taxon>Bacillaceae</taxon>
        <taxon>Bacillus</taxon>
    </lineage>
</organism>
<keyword evidence="3 5" id="KW-0326">Glycosidase</keyword>
<dbReference type="InterPro" id="IPR036962">
    <property type="entry name" value="Glyco_hydro_3_N_sf"/>
</dbReference>
<keyword evidence="2 5" id="KW-0378">Hydrolase</keyword>
<dbReference type="GO" id="GO:0004563">
    <property type="term" value="F:beta-N-acetylhexosaminidase activity"/>
    <property type="evidence" value="ECO:0007669"/>
    <property type="project" value="UniProtKB-EC"/>
</dbReference>
<gene>
    <name evidence="5" type="primary">nagZ</name>
    <name evidence="5" type="ORF">QYG89_13295</name>
</gene>
<dbReference type="SUPFAM" id="SSF51445">
    <property type="entry name" value="(Trans)glycosidases"/>
    <property type="match status" value="1"/>
</dbReference>
<reference evidence="5 6" key="1">
    <citation type="submission" date="2023-07" db="EMBL/GenBank/DDBJ databases">
        <title>Bacillus lucianemedeirus sp. nov, a new species isolated from an immunobiological production facility.</title>
        <authorList>
            <person name="Costa L.V."/>
            <person name="Miranda R.V.S.L."/>
            <person name="Brandao M.L.L."/>
            <person name="Reis C.M.F."/>
            <person name="Frazao A.M."/>
            <person name="Cruz F.V."/>
            <person name="Baio P.V.P."/>
            <person name="Veras J.F.C."/>
            <person name="Ramos J.N."/>
            <person name="Vieira V."/>
        </authorList>
    </citation>
    <scope>NUCLEOTIDE SEQUENCE [LARGE SCALE GENOMIC DNA]</scope>
    <source>
        <strain evidence="5 6">B190/17</strain>
    </source>
</reference>
<evidence type="ECO:0000259" key="4">
    <source>
        <dbReference type="Pfam" id="PF00933"/>
    </source>
</evidence>
<dbReference type="PANTHER" id="PTHR30480:SF16">
    <property type="entry name" value="GLYCOSIDE HYDROLASE FAMILY 3 DOMAIN PROTEIN"/>
    <property type="match status" value="1"/>
</dbReference>
<dbReference type="EMBL" id="JAUIYO010000013">
    <property type="protein sequence ID" value="MFK2826625.1"/>
    <property type="molecule type" value="Genomic_DNA"/>
</dbReference>
<dbReference type="EC" id="3.2.1.52" evidence="5"/>
<evidence type="ECO:0000313" key="5">
    <source>
        <dbReference type="EMBL" id="MFK2826625.1"/>
    </source>
</evidence>